<reference evidence="10" key="1">
    <citation type="submission" date="2017-11" db="EMBL/GenBank/DDBJ databases">
        <title>Complete genome of Rhinolophus gammaherpesvirus-1.</title>
        <authorList>
            <person name="Maeda K."/>
            <person name="Noguchi K."/>
        </authorList>
    </citation>
    <scope>NUCLEOTIDE SEQUENCE [LARGE SCALE GENOMIC DNA]</scope>
    <source>
        <strain evidence="10">BV1</strain>
    </source>
</reference>
<name>A0A2Z5UL94_9GAMA</name>
<feature type="transmembrane region" description="Helical" evidence="8">
    <location>
        <begin position="158"/>
        <end position="178"/>
    </location>
</feature>
<dbReference type="GO" id="GO:0006955">
    <property type="term" value="P:immune response"/>
    <property type="evidence" value="ECO:0007669"/>
    <property type="project" value="TreeGrafter"/>
</dbReference>
<keyword evidence="5 8" id="KW-0472">Membrane</keyword>
<dbReference type="OrthoDB" id="20856at10239"/>
<feature type="transmembrane region" description="Helical" evidence="8">
    <location>
        <begin position="208"/>
        <end position="231"/>
    </location>
</feature>
<dbReference type="GO" id="GO:0016493">
    <property type="term" value="F:C-C chemokine receptor activity"/>
    <property type="evidence" value="ECO:0007669"/>
    <property type="project" value="TreeGrafter"/>
</dbReference>
<feature type="transmembrane region" description="Helical" evidence="8">
    <location>
        <begin position="243"/>
        <end position="262"/>
    </location>
</feature>
<evidence type="ECO:0000256" key="2">
    <source>
        <dbReference type="ARBA" id="ARBA00022692"/>
    </source>
</evidence>
<dbReference type="SUPFAM" id="SSF81321">
    <property type="entry name" value="Family A G protein-coupled receptor-like"/>
    <property type="match status" value="1"/>
</dbReference>
<dbReference type="GO" id="GO:0019957">
    <property type="term" value="F:C-C chemokine binding"/>
    <property type="evidence" value="ECO:0007669"/>
    <property type="project" value="TreeGrafter"/>
</dbReference>
<dbReference type="InterPro" id="IPR017452">
    <property type="entry name" value="GPCR_Rhodpsn_7TM"/>
</dbReference>
<evidence type="ECO:0000313" key="10">
    <source>
        <dbReference type="EMBL" id="BBB06527.1"/>
    </source>
</evidence>
<dbReference type="PANTHER" id="PTHR10489">
    <property type="entry name" value="CELL ADHESION MOLECULE"/>
    <property type="match status" value="1"/>
</dbReference>
<dbReference type="GO" id="GO:0007204">
    <property type="term" value="P:positive regulation of cytosolic calcium ion concentration"/>
    <property type="evidence" value="ECO:0007669"/>
    <property type="project" value="TreeGrafter"/>
</dbReference>
<evidence type="ECO:0000256" key="6">
    <source>
        <dbReference type="ARBA" id="ARBA00023170"/>
    </source>
</evidence>
<dbReference type="Pfam" id="PF00001">
    <property type="entry name" value="7tm_1"/>
    <property type="match status" value="1"/>
</dbReference>
<feature type="transmembrane region" description="Helical" evidence="8">
    <location>
        <begin position="52"/>
        <end position="70"/>
    </location>
</feature>
<dbReference type="RefSeq" id="YP_009551888.1">
    <property type="nucleotide sequence ID" value="NC_040539.1"/>
</dbReference>
<evidence type="ECO:0000256" key="7">
    <source>
        <dbReference type="ARBA" id="ARBA00023224"/>
    </source>
</evidence>
<evidence type="ECO:0000256" key="1">
    <source>
        <dbReference type="ARBA" id="ARBA00004141"/>
    </source>
</evidence>
<proteinExistence type="predicted"/>
<dbReference type="Proteomes" id="UP000289908">
    <property type="component" value="Segment"/>
</dbReference>
<keyword evidence="3 8" id="KW-1133">Transmembrane helix</keyword>
<keyword evidence="2 8" id="KW-0812">Transmembrane</keyword>
<dbReference type="GO" id="GO:0016020">
    <property type="term" value="C:membrane"/>
    <property type="evidence" value="ECO:0007669"/>
    <property type="project" value="UniProtKB-SubCell"/>
</dbReference>
<dbReference type="PANTHER" id="PTHR10489:SF932">
    <property type="entry name" value="G-PROTEIN COUPLED RECEPTORS FAMILY 1 PROFILE DOMAIN-CONTAINING PROTEIN"/>
    <property type="match status" value="1"/>
</dbReference>
<dbReference type="KEGG" id="vg:41701512"/>
<dbReference type="Gene3D" id="1.20.1070.10">
    <property type="entry name" value="Rhodopsin 7-helix transmembrane proteins"/>
    <property type="match status" value="1"/>
</dbReference>
<evidence type="ECO:0000259" key="9">
    <source>
        <dbReference type="PROSITE" id="PS50262"/>
    </source>
</evidence>
<keyword evidence="6" id="KW-0675">Receptor</keyword>
<feature type="transmembrane region" description="Helical" evidence="8">
    <location>
        <begin position="82"/>
        <end position="102"/>
    </location>
</feature>
<feature type="transmembrane region" description="Helical" evidence="8">
    <location>
        <begin position="122"/>
        <end position="146"/>
    </location>
</feature>
<feature type="domain" description="G-protein coupled receptors family 1 profile" evidence="9">
    <location>
        <begin position="64"/>
        <end position="309"/>
    </location>
</feature>
<dbReference type="GeneID" id="41701512"/>
<dbReference type="GO" id="GO:0019722">
    <property type="term" value="P:calcium-mediated signaling"/>
    <property type="evidence" value="ECO:0007669"/>
    <property type="project" value="TreeGrafter"/>
</dbReference>
<sequence>MANSLEMDFEGLMPTGQPNVTENMSNYYDNYDIEGAAPCKVTEGLPRTLTTIFLLLLLILGFFGNIWFLFKLIQNGIKKLCHVVLMAMCLNAFVGCVVVLLTTLQRFLAFSTPACQFLNFTFYFYVFFGILLVCVLCFDTWCAIWMPASNQSTSCNGVIWCTVMAGLALILTVPRVIFIKSLFMEGGLTMCYLDYGDETLYLSFLMRLFLNVFGFLLPLTFLIVFYGMCLIKLFKAVFKARTRAIRTILVLILVFLLCWGPYHLFNFLDGLLREGFLNETCELRDILTLGIEVCTLWGMTQTTLQPVLYSLCSSQLRANLFSCIRR</sequence>
<dbReference type="EMBL" id="LC333428">
    <property type="protein sequence ID" value="BBB06527.1"/>
    <property type="molecule type" value="Genomic_DNA"/>
</dbReference>
<comment type="subcellular location">
    <subcellularLocation>
        <location evidence="1">Membrane</location>
        <topology evidence="1">Multi-pass membrane protein</topology>
    </subcellularLocation>
</comment>
<dbReference type="GO" id="GO:0060326">
    <property type="term" value="P:cell chemotaxis"/>
    <property type="evidence" value="ECO:0007669"/>
    <property type="project" value="TreeGrafter"/>
</dbReference>
<dbReference type="PROSITE" id="PS50262">
    <property type="entry name" value="G_PROTEIN_RECEP_F1_2"/>
    <property type="match status" value="1"/>
</dbReference>
<evidence type="ECO:0000256" key="5">
    <source>
        <dbReference type="ARBA" id="ARBA00023136"/>
    </source>
</evidence>
<organism evidence="10">
    <name type="scientific">Rhinolophus gammaherpesvirus 1</name>
    <dbReference type="NCBI Taxonomy" id="2054179"/>
    <lineage>
        <taxon>Viruses</taxon>
        <taxon>Duplodnaviria</taxon>
        <taxon>Heunggongvirae</taxon>
        <taxon>Peploviricota</taxon>
        <taxon>Herviviricetes</taxon>
        <taxon>Herpesvirales</taxon>
        <taxon>Orthoherpesviridae</taxon>
        <taxon>Gammaherpesvirinae</taxon>
        <taxon>Percavirus</taxon>
        <taxon>Percavirus rhinolophidgamma1</taxon>
    </lineage>
</organism>
<gene>
    <name evidence="10" type="primary">ORF81</name>
</gene>
<dbReference type="InterPro" id="IPR000276">
    <property type="entry name" value="GPCR_Rhodpsn"/>
</dbReference>
<dbReference type="PRINTS" id="PR00237">
    <property type="entry name" value="GPCRRHODOPSN"/>
</dbReference>
<evidence type="ECO:0000256" key="3">
    <source>
        <dbReference type="ARBA" id="ARBA00022989"/>
    </source>
</evidence>
<keyword evidence="7" id="KW-0807">Transducer</keyword>
<evidence type="ECO:0000256" key="8">
    <source>
        <dbReference type="SAM" id="Phobius"/>
    </source>
</evidence>
<accession>A0A2Z5UL94</accession>
<keyword evidence="4" id="KW-0297">G-protein coupled receptor</keyword>
<evidence type="ECO:0000313" key="11">
    <source>
        <dbReference type="Proteomes" id="UP000289908"/>
    </source>
</evidence>
<evidence type="ECO:0000256" key="4">
    <source>
        <dbReference type="ARBA" id="ARBA00023040"/>
    </source>
</evidence>
<dbReference type="InterPro" id="IPR050119">
    <property type="entry name" value="CCR1-9-like"/>
</dbReference>
<protein>
    <recommendedName>
        <fullName evidence="9">G-protein coupled receptors family 1 profile domain-containing protein</fullName>
    </recommendedName>
</protein>
<keyword evidence="11" id="KW-1185">Reference proteome</keyword>